<proteinExistence type="predicted"/>
<organism evidence="3">
    <name type="scientific">freshwater metagenome</name>
    <dbReference type="NCBI Taxonomy" id="449393"/>
    <lineage>
        <taxon>unclassified sequences</taxon>
        <taxon>metagenomes</taxon>
        <taxon>ecological metagenomes</taxon>
    </lineage>
</organism>
<evidence type="ECO:0000313" key="3">
    <source>
        <dbReference type="EMBL" id="CAB4875203.1"/>
    </source>
</evidence>
<name>A0A6J7E628_9ZZZZ</name>
<dbReference type="Pfam" id="PF13229">
    <property type="entry name" value="Beta_helix"/>
    <property type="match status" value="1"/>
</dbReference>
<reference evidence="3" key="1">
    <citation type="submission" date="2020-05" db="EMBL/GenBank/DDBJ databases">
        <authorList>
            <person name="Chiriac C."/>
            <person name="Salcher M."/>
            <person name="Ghai R."/>
            <person name="Kavagutti S V."/>
        </authorList>
    </citation>
    <scope>NUCLEOTIDE SEQUENCE</scope>
</reference>
<evidence type="ECO:0000259" key="2">
    <source>
        <dbReference type="Pfam" id="PF13229"/>
    </source>
</evidence>
<dbReference type="EMBL" id="CAFBLP010000021">
    <property type="protein sequence ID" value="CAB4875203.1"/>
    <property type="molecule type" value="Genomic_DNA"/>
</dbReference>
<feature type="compositionally biased region" description="Polar residues" evidence="1">
    <location>
        <begin position="445"/>
        <end position="462"/>
    </location>
</feature>
<feature type="compositionally biased region" description="Low complexity" evidence="1">
    <location>
        <begin position="464"/>
        <end position="478"/>
    </location>
</feature>
<dbReference type="AlphaFoldDB" id="A0A6J7E628"/>
<evidence type="ECO:0000256" key="1">
    <source>
        <dbReference type="SAM" id="MobiDB-lite"/>
    </source>
</evidence>
<dbReference type="SUPFAM" id="SSF51126">
    <property type="entry name" value="Pectin lyase-like"/>
    <property type="match status" value="1"/>
</dbReference>
<dbReference type="InterPro" id="IPR006626">
    <property type="entry name" value="PbH1"/>
</dbReference>
<feature type="region of interest" description="Disordered" evidence="1">
    <location>
        <begin position="445"/>
        <end position="494"/>
    </location>
</feature>
<dbReference type="InterPro" id="IPR039448">
    <property type="entry name" value="Beta_helix"/>
</dbReference>
<dbReference type="SMART" id="SM00710">
    <property type="entry name" value="PbH1"/>
    <property type="match status" value="6"/>
</dbReference>
<sequence>MRTQGIYRAMTPFNGENMNKIRHLIVAGALLAVAAGCSSSSSSSSTVEGTAAPESAPTQPTQPPTSAAPAAGGTITVPDDVSSIQAAVTKAKEGDLILIKPGVYHEAVTVQTANLTIRGLDRNTTILDGEFKLDNGIRVVGANGVAIENLTARNYTKNGFFWTGVTGYRGSYLTAFRNGDYGVYAFLSTKGQIEHSYGAGSPDAGFYIGGCFPCDALINDVISEHNGLGYSGTNSGGNLIIVNSIFRFNRAGVVPNSGSYELCYPERNSTIIGNLVYSNNQPDTPAIDVSLLAMGNGILSAGGVGNDIERNLVFDHAKTGIGLVPYLEQDPNDAAPTPDKWTRTCAETLNDPVPDAATVPDAVLWDSQNNRVIGNVLENNRIADLAVDSVGTALEALGNCFSGNTFTTSAPIDLEKLKPCDATGNGGDWTKGILDVITWLAETHPPSTDYKTSSPEPPSQMNMPDAATAPAHPATDVPAKIDTDAIKVPSKPAP</sequence>
<feature type="domain" description="Right handed beta helix" evidence="2">
    <location>
        <begin position="159"/>
        <end position="323"/>
    </location>
</feature>
<dbReference type="Gene3D" id="2.160.20.10">
    <property type="entry name" value="Single-stranded right-handed beta-helix, Pectin lyase-like"/>
    <property type="match status" value="1"/>
</dbReference>
<protein>
    <submittedName>
        <fullName evidence="3">Unannotated protein</fullName>
    </submittedName>
</protein>
<accession>A0A6J7E628</accession>
<feature type="region of interest" description="Disordered" evidence="1">
    <location>
        <begin position="42"/>
        <end position="74"/>
    </location>
</feature>
<dbReference type="InterPro" id="IPR011050">
    <property type="entry name" value="Pectin_lyase_fold/virulence"/>
</dbReference>
<gene>
    <name evidence="3" type="ORF">UFOPK3376_01082</name>
</gene>
<dbReference type="InterPro" id="IPR012334">
    <property type="entry name" value="Pectin_lyas_fold"/>
</dbReference>